<dbReference type="RefSeq" id="WP_343130406.1">
    <property type="nucleotide sequence ID" value="NZ_JBCITK010000001.1"/>
</dbReference>
<feature type="binding site" evidence="8">
    <location>
        <position position="65"/>
    </location>
    <ligand>
        <name>Zn(2+)</name>
        <dbReference type="ChEBI" id="CHEBI:29105"/>
        <label>1</label>
        <note>catalytic</note>
    </ligand>
</feature>
<evidence type="ECO:0000313" key="11">
    <source>
        <dbReference type="Proteomes" id="UP001418796"/>
    </source>
</evidence>
<evidence type="ECO:0000256" key="2">
    <source>
        <dbReference type="ARBA" id="ARBA00022694"/>
    </source>
</evidence>
<sequence>MEFHFLGTGAGVPSLQRNVSSLAIRFLQEKGVQWLFDCGEATQHQMMKSAISPSKIDRVFITHLHGDHIYGLPGFLGTRSFQGATSPLTVYGPAGLESFIKTALTVSGTYLRYDLDIIEIYDGQTIDAGFATVSVCELKHTIESYGFRIEEKDKAGELDVGKLQALQIPPGPIYQKIKLGQTVMLEDGRSIDGTEFIGPTRKGRVVVIAGDTQPTEAMVEFANDADVLVHEATFRSGLEENAHEFGHSTIQDAASVATRANIRQLILTHISSRYLNEEEAFTEEAITSFKQTWIATDLSIFHLERIHR</sequence>
<dbReference type="Gene3D" id="3.60.15.10">
    <property type="entry name" value="Ribonuclease Z/Hydroxyacylglutathione hydrolase-like"/>
    <property type="match status" value="1"/>
</dbReference>
<keyword evidence="3 8" id="KW-0540">Nuclease</keyword>
<dbReference type="PANTHER" id="PTHR46018:SF2">
    <property type="entry name" value="ZINC PHOSPHODIESTERASE ELAC PROTEIN 1"/>
    <property type="match status" value="1"/>
</dbReference>
<feature type="binding site" evidence="8">
    <location>
        <position position="63"/>
    </location>
    <ligand>
        <name>Zn(2+)</name>
        <dbReference type="ChEBI" id="CHEBI:29105"/>
        <label>1</label>
        <note>catalytic</note>
    </ligand>
</feature>
<keyword evidence="5 8" id="KW-0255">Endonuclease</keyword>
<dbReference type="PANTHER" id="PTHR46018">
    <property type="entry name" value="ZINC PHOSPHODIESTERASE ELAC PROTEIN 1"/>
    <property type="match status" value="1"/>
</dbReference>
<feature type="binding site" evidence="8">
    <location>
        <position position="67"/>
    </location>
    <ligand>
        <name>Zn(2+)</name>
        <dbReference type="ChEBI" id="CHEBI:29105"/>
        <label>2</label>
        <note>catalytic</note>
    </ligand>
</feature>
<keyword evidence="7 8" id="KW-0862">Zinc</keyword>
<dbReference type="HAMAP" id="MF_01818">
    <property type="entry name" value="RNase_Z_BN"/>
    <property type="match status" value="1"/>
</dbReference>
<keyword evidence="6 8" id="KW-0378">Hydrolase</keyword>
<feature type="binding site" evidence="8">
    <location>
        <position position="211"/>
    </location>
    <ligand>
        <name>Zn(2+)</name>
        <dbReference type="ChEBI" id="CHEBI:29105"/>
        <label>2</label>
        <note>catalytic</note>
    </ligand>
</feature>
<comment type="cofactor">
    <cofactor evidence="8">
        <name>Zn(2+)</name>
        <dbReference type="ChEBI" id="CHEBI:29105"/>
    </cofactor>
    <text evidence="8">Binds 2 Zn(2+) ions.</text>
</comment>
<dbReference type="EC" id="3.1.26.11" evidence="8"/>
<dbReference type="InterPro" id="IPR001279">
    <property type="entry name" value="Metallo-B-lactamas"/>
</dbReference>
<name>A0ABU9VKR9_9BACI</name>
<evidence type="ECO:0000256" key="6">
    <source>
        <dbReference type="ARBA" id="ARBA00022801"/>
    </source>
</evidence>
<feature type="binding site" evidence="8">
    <location>
        <position position="140"/>
    </location>
    <ligand>
        <name>Zn(2+)</name>
        <dbReference type="ChEBI" id="CHEBI:29105"/>
        <label>1</label>
        <note>catalytic</note>
    </ligand>
</feature>
<feature type="binding site" evidence="8">
    <location>
        <position position="211"/>
    </location>
    <ligand>
        <name>Zn(2+)</name>
        <dbReference type="ChEBI" id="CHEBI:29105"/>
        <label>1</label>
        <note>catalytic</note>
    </ligand>
</feature>
<evidence type="ECO:0000256" key="4">
    <source>
        <dbReference type="ARBA" id="ARBA00022723"/>
    </source>
</evidence>
<dbReference type="CDD" id="cd07717">
    <property type="entry name" value="RNaseZ_ZiPD-like_MBL-fold"/>
    <property type="match status" value="1"/>
</dbReference>
<comment type="function">
    <text evidence="8">Zinc phosphodiesterase, which displays some tRNA 3'-processing endonuclease activity. Probably involved in tRNA maturation, by removing a 3'-trailer from precursor tRNA.</text>
</comment>
<feature type="active site" description="Proton acceptor" evidence="8">
    <location>
        <position position="67"/>
    </location>
</feature>
<feature type="binding site" evidence="8">
    <location>
        <position position="269"/>
    </location>
    <ligand>
        <name>Zn(2+)</name>
        <dbReference type="ChEBI" id="CHEBI:29105"/>
        <label>2</label>
        <note>catalytic</note>
    </ligand>
</feature>
<protein>
    <recommendedName>
        <fullName evidence="8">Ribonuclease Z</fullName>
        <shortName evidence="8">RNase Z</shortName>
        <ecNumber evidence="8">3.1.26.11</ecNumber>
    </recommendedName>
    <alternativeName>
        <fullName evidence="8">tRNA 3 endonuclease</fullName>
    </alternativeName>
    <alternativeName>
        <fullName evidence="8">tRNase Z</fullName>
    </alternativeName>
</protein>
<evidence type="ECO:0000256" key="1">
    <source>
        <dbReference type="ARBA" id="ARBA00011738"/>
    </source>
</evidence>
<feature type="binding site" evidence="8">
    <location>
        <position position="68"/>
    </location>
    <ligand>
        <name>Zn(2+)</name>
        <dbReference type="ChEBI" id="CHEBI:29105"/>
        <label>2</label>
        <note>catalytic</note>
    </ligand>
</feature>
<comment type="similarity">
    <text evidence="8">Belongs to the RNase Z family.</text>
</comment>
<dbReference type="Pfam" id="PF12706">
    <property type="entry name" value="Lactamase_B_2"/>
    <property type="match status" value="1"/>
</dbReference>
<evidence type="ECO:0000256" key="5">
    <source>
        <dbReference type="ARBA" id="ARBA00022759"/>
    </source>
</evidence>
<keyword evidence="4 8" id="KW-0479">Metal-binding</keyword>
<reference evidence="10 11" key="1">
    <citation type="submission" date="2024-03" db="EMBL/GenBank/DDBJ databases">
        <title>Bacilli Hybrid Assemblies.</title>
        <authorList>
            <person name="Kovac J."/>
        </authorList>
    </citation>
    <scope>NUCLEOTIDE SEQUENCE [LARGE SCALE GENOMIC DNA]</scope>
    <source>
        <strain evidence="10 11">FSL R7-0666</strain>
    </source>
</reference>
<comment type="subunit">
    <text evidence="1 8">Homodimer.</text>
</comment>
<accession>A0ABU9VKR9</accession>
<dbReference type="EMBL" id="JBCITK010000001">
    <property type="protein sequence ID" value="MEN0643496.1"/>
    <property type="molecule type" value="Genomic_DNA"/>
</dbReference>
<comment type="caution">
    <text evidence="10">The sequence shown here is derived from an EMBL/GenBank/DDBJ whole genome shotgun (WGS) entry which is preliminary data.</text>
</comment>
<keyword evidence="2 8" id="KW-0819">tRNA processing</keyword>
<evidence type="ECO:0000313" key="10">
    <source>
        <dbReference type="EMBL" id="MEN0643496.1"/>
    </source>
</evidence>
<evidence type="ECO:0000256" key="3">
    <source>
        <dbReference type="ARBA" id="ARBA00022722"/>
    </source>
</evidence>
<organism evidence="10 11">
    <name type="scientific">Alkalicoccobacillus gibsonii</name>
    <dbReference type="NCBI Taxonomy" id="79881"/>
    <lineage>
        <taxon>Bacteria</taxon>
        <taxon>Bacillati</taxon>
        <taxon>Bacillota</taxon>
        <taxon>Bacilli</taxon>
        <taxon>Bacillales</taxon>
        <taxon>Bacillaceae</taxon>
        <taxon>Alkalicoccobacillus</taxon>
    </lineage>
</organism>
<keyword evidence="11" id="KW-1185">Reference proteome</keyword>
<dbReference type="Proteomes" id="UP001418796">
    <property type="component" value="Unassembled WGS sequence"/>
</dbReference>
<dbReference type="NCBIfam" id="NF000801">
    <property type="entry name" value="PRK00055.1-3"/>
    <property type="match status" value="1"/>
</dbReference>
<evidence type="ECO:0000259" key="9">
    <source>
        <dbReference type="Pfam" id="PF12706"/>
    </source>
</evidence>
<dbReference type="InterPro" id="IPR036866">
    <property type="entry name" value="RibonucZ/Hydroxyglut_hydro"/>
</dbReference>
<proteinExistence type="inferred from homology"/>
<dbReference type="NCBIfam" id="TIGR02651">
    <property type="entry name" value="RNase_Z"/>
    <property type="match status" value="1"/>
</dbReference>
<dbReference type="Pfam" id="PF23023">
    <property type="entry name" value="Anti-Pycsar_Apyc1"/>
    <property type="match status" value="1"/>
</dbReference>
<dbReference type="InterPro" id="IPR013471">
    <property type="entry name" value="RNase_Z/BN"/>
</dbReference>
<gene>
    <name evidence="8 10" type="primary">rnz</name>
    <name evidence="10" type="ORF">MKY91_10095</name>
</gene>
<evidence type="ECO:0000256" key="7">
    <source>
        <dbReference type="ARBA" id="ARBA00022833"/>
    </source>
</evidence>
<feature type="domain" description="Metallo-beta-lactamase" evidence="9">
    <location>
        <begin position="201"/>
        <end position="270"/>
    </location>
</feature>
<evidence type="ECO:0000256" key="8">
    <source>
        <dbReference type="HAMAP-Rule" id="MF_01818"/>
    </source>
</evidence>
<dbReference type="GO" id="GO:0042781">
    <property type="term" value="F:3'-tRNA processing endoribonuclease activity"/>
    <property type="evidence" value="ECO:0007669"/>
    <property type="project" value="UniProtKB-EC"/>
</dbReference>
<comment type="catalytic activity">
    <reaction evidence="8">
        <text>Endonucleolytic cleavage of RNA, removing extra 3' nucleotides from tRNA precursor, generating 3' termini of tRNAs. A 3'-hydroxy group is left at the tRNA terminus and a 5'-phosphoryl group is left at the trailer molecule.</text>
        <dbReference type="EC" id="3.1.26.11"/>
    </reaction>
</comment>
<dbReference type="SUPFAM" id="SSF56281">
    <property type="entry name" value="Metallo-hydrolase/oxidoreductase"/>
    <property type="match status" value="1"/>
</dbReference>